<evidence type="ECO:0000313" key="3">
    <source>
        <dbReference type="Proteomes" id="UP000199377"/>
    </source>
</evidence>
<dbReference type="Proteomes" id="UP000199377">
    <property type="component" value="Unassembled WGS sequence"/>
</dbReference>
<feature type="region of interest" description="Disordered" evidence="1">
    <location>
        <begin position="206"/>
        <end position="244"/>
    </location>
</feature>
<reference evidence="2 3" key="1">
    <citation type="submission" date="2016-10" db="EMBL/GenBank/DDBJ databases">
        <authorList>
            <person name="de Groot N.N."/>
        </authorList>
    </citation>
    <scope>NUCLEOTIDE SEQUENCE [LARGE SCALE GENOMIC DNA]</scope>
    <source>
        <strain evidence="2 3">CGMCC 1.11030</strain>
    </source>
</reference>
<protein>
    <submittedName>
        <fullName evidence="2">Uncharacterized protein</fullName>
    </submittedName>
</protein>
<dbReference type="RefSeq" id="WP_092860918.1">
    <property type="nucleotide sequence ID" value="NZ_FOQH01000007.1"/>
</dbReference>
<organism evidence="2 3">
    <name type="scientific">Albimonas pacifica</name>
    <dbReference type="NCBI Taxonomy" id="1114924"/>
    <lineage>
        <taxon>Bacteria</taxon>
        <taxon>Pseudomonadati</taxon>
        <taxon>Pseudomonadota</taxon>
        <taxon>Alphaproteobacteria</taxon>
        <taxon>Rhodobacterales</taxon>
        <taxon>Paracoccaceae</taxon>
        <taxon>Albimonas</taxon>
    </lineage>
</organism>
<evidence type="ECO:0000256" key="1">
    <source>
        <dbReference type="SAM" id="MobiDB-lite"/>
    </source>
</evidence>
<feature type="compositionally biased region" description="Gly residues" evidence="1">
    <location>
        <begin position="223"/>
        <end position="235"/>
    </location>
</feature>
<accession>A0A1I3IFQ5</accession>
<proteinExistence type="predicted"/>
<dbReference type="OrthoDB" id="7778333at2"/>
<dbReference type="EMBL" id="FOQH01000007">
    <property type="protein sequence ID" value="SFI46761.1"/>
    <property type="molecule type" value="Genomic_DNA"/>
</dbReference>
<feature type="compositionally biased region" description="Pro residues" evidence="1">
    <location>
        <begin position="210"/>
        <end position="222"/>
    </location>
</feature>
<name>A0A1I3IFQ5_9RHOB</name>
<keyword evidence="3" id="KW-1185">Reference proteome</keyword>
<dbReference type="STRING" id="1114924.SAMN05216258_10727"/>
<dbReference type="InterPro" id="IPR029014">
    <property type="entry name" value="NiFe-Hase_large"/>
</dbReference>
<gene>
    <name evidence="2" type="ORF">SAMN05216258_10727</name>
</gene>
<dbReference type="AlphaFoldDB" id="A0A1I3IFQ5"/>
<sequence length="325" mass="33824">MLAARPQLRARPTRLLPVEPLLLGRAPEEAARVLADVIALCGGAQACAARAAFGLPARPEDEATRRAEIRRDHLARLLVLWPARLGLPPCPLPADRLEGGPLTRQALFGGPPPATEAEMLDFLASPRGVAPVFAALAARFAAGEAAVHLPLVCPSSAFQREARVENSVAARRAADPALQAVEFRHGRGPLWRAAARLVDLAAELDLPAGRPAPPPEGRPDPGPGGVGGREPGPGSGRLPHVRPHGGSALVEAARGLYAVRARVEDGRVAAFERVTPTDHLTAPGGVLERSLATLGPDAETRAELLLAILDPCAPVALEPTGPEAA</sequence>
<evidence type="ECO:0000313" key="2">
    <source>
        <dbReference type="EMBL" id="SFI46761.1"/>
    </source>
</evidence>
<dbReference type="Gene3D" id="1.10.645.10">
    <property type="entry name" value="Cytochrome-c3 Hydrogenase, chain B"/>
    <property type="match status" value="1"/>
</dbReference>
<dbReference type="SUPFAM" id="SSF56762">
    <property type="entry name" value="HydB/Nqo4-like"/>
    <property type="match status" value="1"/>
</dbReference>